<dbReference type="GO" id="GO:0016787">
    <property type="term" value="F:hydrolase activity"/>
    <property type="evidence" value="ECO:0007669"/>
    <property type="project" value="UniProtKB-KW"/>
</dbReference>
<evidence type="ECO:0000256" key="7">
    <source>
        <dbReference type="ARBA" id="ARBA00047989"/>
    </source>
</evidence>
<dbReference type="PANTHER" id="PTHR30616:SF2">
    <property type="entry name" value="PURINE NUCLEOSIDE PHOSPHORYLASE LACC1"/>
    <property type="match status" value="1"/>
</dbReference>
<dbReference type="CDD" id="cd16833">
    <property type="entry name" value="YfiH"/>
    <property type="match status" value="1"/>
</dbReference>
<organism evidence="11">
    <name type="scientific">Candidatus Kentrum sp. DK</name>
    <dbReference type="NCBI Taxonomy" id="2126562"/>
    <lineage>
        <taxon>Bacteria</taxon>
        <taxon>Pseudomonadati</taxon>
        <taxon>Pseudomonadota</taxon>
        <taxon>Gammaproteobacteria</taxon>
        <taxon>Candidatus Kentrum</taxon>
    </lineage>
</organism>
<comment type="catalytic activity">
    <reaction evidence="8">
        <text>adenosine + phosphate = alpha-D-ribose 1-phosphate + adenine</text>
        <dbReference type="Rhea" id="RHEA:27642"/>
        <dbReference type="ChEBI" id="CHEBI:16335"/>
        <dbReference type="ChEBI" id="CHEBI:16708"/>
        <dbReference type="ChEBI" id="CHEBI:43474"/>
        <dbReference type="ChEBI" id="CHEBI:57720"/>
        <dbReference type="EC" id="2.4.2.1"/>
    </reaction>
    <physiologicalReaction direction="left-to-right" evidence="8">
        <dbReference type="Rhea" id="RHEA:27643"/>
    </physiologicalReaction>
</comment>
<dbReference type="EMBL" id="CAADEY010000016">
    <property type="protein sequence ID" value="VFJ46970.1"/>
    <property type="molecule type" value="Genomic_DNA"/>
</dbReference>
<comment type="catalytic activity">
    <reaction evidence="7">
        <text>adenosine + H2O + H(+) = inosine + NH4(+)</text>
        <dbReference type="Rhea" id="RHEA:24408"/>
        <dbReference type="ChEBI" id="CHEBI:15377"/>
        <dbReference type="ChEBI" id="CHEBI:15378"/>
        <dbReference type="ChEBI" id="CHEBI:16335"/>
        <dbReference type="ChEBI" id="CHEBI:17596"/>
        <dbReference type="ChEBI" id="CHEBI:28938"/>
        <dbReference type="EC" id="3.5.4.4"/>
    </reaction>
    <physiologicalReaction direction="left-to-right" evidence="7">
        <dbReference type="Rhea" id="RHEA:24409"/>
    </physiologicalReaction>
</comment>
<keyword evidence="3" id="KW-0808">Transferase</keyword>
<dbReference type="InterPro" id="IPR003730">
    <property type="entry name" value="Cu_polyphenol_OxRdtase"/>
</dbReference>
<evidence type="ECO:0000256" key="6">
    <source>
        <dbReference type="ARBA" id="ARBA00022833"/>
    </source>
</evidence>
<evidence type="ECO:0000256" key="8">
    <source>
        <dbReference type="ARBA" id="ARBA00048968"/>
    </source>
</evidence>
<dbReference type="Pfam" id="PF02578">
    <property type="entry name" value="Cu-oxidase_4"/>
    <property type="match status" value="1"/>
</dbReference>
<dbReference type="GO" id="GO:0017061">
    <property type="term" value="F:S-methyl-5-thioadenosine phosphorylase activity"/>
    <property type="evidence" value="ECO:0007669"/>
    <property type="project" value="UniProtKB-EC"/>
</dbReference>
<dbReference type="GO" id="GO:0005507">
    <property type="term" value="F:copper ion binding"/>
    <property type="evidence" value="ECO:0007669"/>
    <property type="project" value="TreeGrafter"/>
</dbReference>
<evidence type="ECO:0000256" key="1">
    <source>
        <dbReference type="ARBA" id="ARBA00000553"/>
    </source>
</evidence>
<dbReference type="Gene3D" id="3.60.140.10">
    <property type="entry name" value="CNF1/YfiH-like putative cysteine hydrolases"/>
    <property type="match status" value="1"/>
</dbReference>
<comment type="similarity">
    <text evidence="2 10">Belongs to the purine nucleoside phosphorylase YfiH/LACC1 family.</text>
</comment>
<reference evidence="11" key="1">
    <citation type="submission" date="2019-02" db="EMBL/GenBank/DDBJ databases">
        <authorList>
            <person name="Gruber-Vodicka R. H."/>
            <person name="Seah K. B. B."/>
        </authorList>
    </citation>
    <scope>NUCLEOTIDE SEQUENCE</scope>
    <source>
        <strain evidence="11">BECK_DK161</strain>
    </source>
</reference>
<keyword evidence="6" id="KW-0862">Zinc</keyword>
<accession>A0A450S517</accession>
<evidence type="ECO:0000256" key="4">
    <source>
        <dbReference type="ARBA" id="ARBA00022723"/>
    </source>
</evidence>
<evidence type="ECO:0000256" key="9">
    <source>
        <dbReference type="ARBA" id="ARBA00049893"/>
    </source>
</evidence>
<proteinExistence type="inferred from homology"/>
<evidence type="ECO:0000313" key="11">
    <source>
        <dbReference type="EMBL" id="VFJ46970.1"/>
    </source>
</evidence>
<dbReference type="InterPro" id="IPR011324">
    <property type="entry name" value="Cytotoxic_necrot_fac-like_cat"/>
</dbReference>
<name>A0A450S517_9GAMM</name>
<sequence length="274" mass="29630">MAPMKHHNRPALPGLTGDEKFIIPDWPAPANVRACVTTRLGGVSTPPWAGFNLAAHVGDNPDAVSKNRETLTEALSLPSPPRWLEQVHGNTAVEITDHTGITPPDHALRAYPPCRGDAAIAKEAGPVCAVLTADCLPVLFCDRAGTRVAAAHAGWRGLADGVLESAVAALDAAPEDLLAWLGPAIGPEAFEVGGEVREIFVRTRPEAALAFVSTSPGHWRADLYLLARQRLERLGLRAVYGGDFCTWRDSERFFSYRRDGVTGRMASLIWMEER</sequence>
<dbReference type="InterPro" id="IPR038371">
    <property type="entry name" value="Cu_polyphenol_OxRdtase_sf"/>
</dbReference>
<dbReference type="SUPFAM" id="SSF64438">
    <property type="entry name" value="CNF1/YfiH-like putative cysteine hydrolases"/>
    <property type="match status" value="1"/>
</dbReference>
<dbReference type="NCBIfam" id="TIGR00726">
    <property type="entry name" value="peptidoglycan editing factor PgeF"/>
    <property type="match status" value="1"/>
</dbReference>
<evidence type="ECO:0000256" key="5">
    <source>
        <dbReference type="ARBA" id="ARBA00022801"/>
    </source>
</evidence>
<evidence type="ECO:0000256" key="2">
    <source>
        <dbReference type="ARBA" id="ARBA00007353"/>
    </source>
</evidence>
<comment type="catalytic activity">
    <reaction evidence="9">
        <text>S-methyl-5'-thioadenosine + phosphate = 5-(methylsulfanyl)-alpha-D-ribose 1-phosphate + adenine</text>
        <dbReference type="Rhea" id="RHEA:11852"/>
        <dbReference type="ChEBI" id="CHEBI:16708"/>
        <dbReference type="ChEBI" id="CHEBI:17509"/>
        <dbReference type="ChEBI" id="CHEBI:43474"/>
        <dbReference type="ChEBI" id="CHEBI:58533"/>
        <dbReference type="EC" id="2.4.2.28"/>
    </reaction>
    <physiologicalReaction direction="left-to-right" evidence="9">
        <dbReference type="Rhea" id="RHEA:11853"/>
    </physiologicalReaction>
</comment>
<protein>
    <recommendedName>
        <fullName evidence="10">Purine nucleoside phosphorylase</fullName>
    </recommendedName>
</protein>
<keyword evidence="5" id="KW-0378">Hydrolase</keyword>
<gene>
    <name evidence="11" type="ORF">BECKDK2373C_GA0170839_101637</name>
</gene>
<evidence type="ECO:0000256" key="10">
    <source>
        <dbReference type="RuleBase" id="RU361274"/>
    </source>
</evidence>
<keyword evidence="4" id="KW-0479">Metal-binding</keyword>
<dbReference type="AlphaFoldDB" id="A0A450S517"/>
<evidence type="ECO:0000256" key="3">
    <source>
        <dbReference type="ARBA" id="ARBA00022679"/>
    </source>
</evidence>
<dbReference type="PANTHER" id="PTHR30616">
    <property type="entry name" value="UNCHARACTERIZED PROTEIN YFIH"/>
    <property type="match status" value="1"/>
</dbReference>
<comment type="catalytic activity">
    <reaction evidence="1">
        <text>inosine + phosphate = alpha-D-ribose 1-phosphate + hypoxanthine</text>
        <dbReference type="Rhea" id="RHEA:27646"/>
        <dbReference type="ChEBI" id="CHEBI:17368"/>
        <dbReference type="ChEBI" id="CHEBI:17596"/>
        <dbReference type="ChEBI" id="CHEBI:43474"/>
        <dbReference type="ChEBI" id="CHEBI:57720"/>
        <dbReference type="EC" id="2.4.2.1"/>
    </reaction>
    <physiologicalReaction direction="left-to-right" evidence="1">
        <dbReference type="Rhea" id="RHEA:27647"/>
    </physiologicalReaction>
</comment>